<comment type="caution">
    <text evidence="10">The sequence shown here is derived from an EMBL/GenBank/DDBJ whole genome shotgun (WGS) entry which is preliminary data.</text>
</comment>
<dbReference type="EMBL" id="PJMW01000002">
    <property type="protein sequence ID" value="PKV80220.1"/>
    <property type="molecule type" value="Genomic_DNA"/>
</dbReference>
<proteinExistence type="inferred from homology"/>
<evidence type="ECO:0000256" key="4">
    <source>
        <dbReference type="ARBA" id="ARBA00022723"/>
    </source>
</evidence>
<evidence type="ECO:0000256" key="2">
    <source>
        <dbReference type="ARBA" id="ARBA00022649"/>
    </source>
</evidence>
<dbReference type="Gene3D" id="3.40.50.1010">
    <property type="entry name" value="5'-nuclease"/>
    <property type="match status" value="1"/>
</dbReference>
<keyword evidence="5 8" id="KW-0378">Hydrolase</keyword>
<dbReference type="OrthoDB" id="9804823at2"/>
<evidence type="ECO:0000313" key="10">
    <source>
        <dbReference type="EMBL" id="PKV80220.1"/>
    </source>
</evidence>
<gene>
    <name evidence="8" type="primary">vapC</name>
    <name evidence="10" type="ORF">ATK86_4642</name>
</gene>
<dbReference type="EC" id="3.1.-.-" evidence="8"/>
<dbReference type="InterPro" id="IPR029060">
    <property type="entry name" value="PIN-like_dom_sf"/>
</dbReference>
<evidence type="ECO:0000256" key="1">
    <source>
        <dbReference type="ARBA" id="ARBA00001946"/>
    </source>
</evidence>
<evidence type="ECO:0000313" key="11">
    <source>
        <dbReference type="Proteomes" id="UP000233766"/>
    </source>
</evidence>
<feature type="binding site" evidence="8">
    <location>
        <position position="6"/>
    </location>
    <ligand>
        <name>Mg(2+)</name>
        <dbReference type="ChEBI" id="CHEBI:18420"/>
    </ligand>
</feature>
<feature type="domain" description="PIN" evidence="9">
    <location>
        <begin position="4"/>
        <end position="122"/>
    </location>
</feature>
<keyword evidence="8" id="KW-0800">Toxin</keyword>
<keyword evidence="11" id="KW-1185">Reference proteome</keyword>
<dbReference type="RefSeq" id="WP_101466202.1">
    <property type="nucleotide sequence ID" value="NZ_PJMW01000002.1"/>
</dbReference>
<dbReference type="PANTHER" id="PTHR33653:SF1">
    <property type="entry name" value="RIBONUCLEASE VAPC2"/>
    <property type="match status" value="1"/>
</dbReference>
<dbReference type="HAMAP" id="MF_00265">
    <property type="entry name" value="VapC_Nob1"/>
    <property type="match status" value="1"/>
</dbReference>
<dbReference type="Pfam" id="PF01850">
    <property type="entry name" value="PIN"/>
    <property type="match status" value="1"/>
</dbReference>
<evidence type="ECO:0000256" key="7">
    <source>
        <dbReference type="ARBA" id="ARBA00038093"/>
    </source>
</evidence>
<dbReference type="InterPro" id="IPR002716">
    <property type="entry name" value="PIN_dom"/>
</dbReference>
<comment type="cofactor">
    <cofactor evidence="1 8">
        <name>Mg(2+)</name>
        <dbReference type="ChEBI" id="CHEBI:18420"/>
    </cofactor>
</comment>
<dbReference type="GO" id="GO:0090729">
    <property type="term" value="F:toxin activity"/>
    <property type="evidence" value="ECO:0007669"/>
    <property type="project" value="UniProtKB-KW"/>
</dbReference>
<keyword evidence="6 8" id="KW-0460">Magnesium</keyword>
<sequence length="140" mass="15783">MTFLLDTNVISELRKSAQSANPAVRSWVAQRRPSDLFLSVITIMEVEVGICRIERRDSTQGSRLRTWLEDDLLDVFANRILPLDLAVGRRAARLHVPDPRPERDAMIAAIADEHGMTVVTRNVKDFEPMGVPVINPWIPA</sequence>
<keyword evidence="3 8" id="KW-0540">Nuclease</keyword>
<dbReference type="Proteomes" id="UP000233766">
    <property type="component" value="Unassembled WGS sequence"/>
</dbReference>
<dbReference type="PANTHER" id="PTHR33653">
    <property type="entry name" value="RIBONUCLEASE VAPC2"/>
    <property type="match status" value="1"/>
</dbReference>
<feature type="binding site" evidence="8">
    <location>
        <position position="104"/>
    </location>
    <ligand>
        <name>Mg(2+)</name>
        <dbReference type="ChEBI" id="CHEBI:18420"/>
    </ligand>
</feature>
<evidence type="ECO:0000256" key="3">
    <source>
        <dbReference type="ARBA" id="ARBA00022722"/>
    </source>
</evidence>
<comment type="function">
    <text evidence="8">Toxic component of a toxin-antitoxin (TA) system. An RNase.</text>
</comment>
<dbReference type="GO" id="GO:0000287">
    <property type="term" value="F:magnesium ion binding"/>
    <property type="evidence" value="ECO:0007669"/>
    <property type="project" value="UniProtKB-UniRule"/>
</dbReference>
<comment type="similarity">
    <text evidence="7 8">Belongs to the PINc/VapC protein family.</text>
</comment>
<evidence type="ECO:0000256" key="5">
    <source>
        <dbReference type="ARBA" id="ARBA00022801"/>
    </source>
</evidence>
<accession>A0A2N3VF20</accession>
<evidence type="ECO:0000256" key="8">
    <source>
        <dbReference type="HAMAP-Rule" id="MF_00265"/>
    </source>
</evidence>
<name>A0A2N3VF20_9NOCA</name>
<organism evidence="10 11">
    <name type="scientific">Nocardia fluminea</name>
    <dbReference type="NCBI Taxonomy" id="134984"/>
    <lineage>
        <taxon>Bacteria</taxon>
        <taxon>Bacillati</taxon>
        <taxon>Actinomycetota</taxon>
        <taxon>Actinomycetes</taxon>
        <taxon>Mycobacteriales</taxon>
        <taxon>Nocardiaceae</taxon>
        <taxon>Nocardia</taxon>
    </lineage>
</organism>
<evidence type="ECO:0000259" key="9">
    <source>
        <dbReference type="Pfam" id="PF01850"/>
    </source>
</evidence>
<evidence type="ECO:0000256" key="6">
    <source>
        <dbReference type="ARBA" id="ARBA00022842"/>
    </source>
</evidence>
<dbReference type="InterPro" id="IPR022907">
    <property type="entry name" value="VapC_family"/>
</dbReference>
<protein>
    <recommendedName>
        <fullName evidence="8">Ribonuclease VapC</fullName>
        <shortName evidence="8">RNase VapC</shortName>
        <ecNumber evidence="8">3.1.-.-</ecNumber>
    </recommendedName>
    <alternativeName>
        <fullName evidence="8">Toxin VapC</fullName>
    </alternativeName>
</protein>
<keyword evidence="2 8" id="KW-1277">Toxin-antitoxin system</keyword>
<keyword evidence="4 8" id="KW-0479">Metal-binding</keyword>
<dbReference type="GO" id="GO:0004540">
    <property type="term" value="F:RNA nuclease activity"/>
    <property type="evidence" value="ECO:0007669"/>
    <property type="project" value="InterPro"/>
</dbReference>
<reference evidence="10 11" key="1">
    <citation type="submission" date="2017-12" db="EMBL/GenBank/DDBJ databases">
        <title>Sequencing the genomes of 1000 Actinobacteria strains.</title>
        <authorList>
            <person name="Klenk H.-P."/>
        </authorList>
    </citation>
    <scope>NUCLEOTIDE SEQUENCE [LARGE SCALE GENOMIC DNA]</scope>
    <source>
        <strain evidence="10 11">DSM 44489</strain>
    </source>
</reference>
<dbReference type="SUPFAM" id="SSF88723">
    <property type="entry name" value="PIN domain-like"/>
    <property type="match status" value="1"/>
</dbReference>
<dbReference type="CDD" id="cd18746">
    <property type="entry name" value="PIN_VapC4-5_FitB-like"/>
    <property type="match status" value="1"/>
</dbReference>
<dbReference type="InterPro" id="IPR050556">
    <property type="entry name" value="Type_II_TA_system_RNase"/>
</dbReference>
<dbReference type="AlphaFoldDB" id="A0A2N3VF20"/>
<dbReference type="GO" id="GO:0016787">
    <property type="term" value="F:hydrolase activity"/>
    <property type="evidence" value="ECO:0007669"/>
    <property type="project" value="UniProtKB-KW"/>
</dbReference>